<comment type="caution">
    <text evidence="2">The sequence shown here is derived from an EMBL/GenBank/DDBJ whole genome shotgun (WGS) entry which is preliminary data.</text>
</comment>
<dbReference type="RefSeq" id="WP_377212718.1">
    <property type="nucleotide sequence ID" value="NZ_JBHTJV010000009.1"/>
</dbReference>
<dbReference type="Proteomes" id="UP001597101">
    <property type="component" value="Unassembled WGS sequence"/>
</dbReference>
<reference evidence="3" key="1">
    <citation type="journal article" date="2019" name="Int. J. Syst. Evol. Microbiol.">
        <title>The Global Catalogue of Microorganisms (GCM) 10K type strain sequencing project: providing services to taxonomists for standard genome sequencing and annotation.</title>
        <authorList>
            <consortium name="The Broad Institute Genomics Platform"/>
            <consortium name="The Broad Institute Genome Sequencing Center for Infectious Disease"/>
            <person name="Wu L."/>
            <person name="Ma J."/>
        </authorList>
    </citation>
    <scope>NUCLEOTIDE SEQUENCE [LARGE SCALE GENOMIC DNA]</scope>
    <source>
        <strain evidence="3">CCUG 60023</strain>
    </source>
</reference>
<evidence type="ECO:0000313" key="2">
    <source>
        <dbReference type="EMBL" id="MFD0916873.1"/>
    </source>
</evidence>
<gene>
    <name evidence="2" type="ORF">ACFQ14_10685</name>
</gene>
<organism evidence="2 3">
    <name type="scientific">Pseudahrensia aquimaris</name>
    <dbReference type="NCBI Taxonomy" id="744461"/>
    <lineage>
        <taxon>Bacteria</taxon>
        <taxon>Pseudomonadati</taxon>
        <taxon>Pseudomonadota</taxon>
        <taxon>Alphaproteobacteria</taxon>
        <taxon>Hyphomicrobiales</taxon>
        <taxon>Ahrensiaceae</taxon>
        <taxon>Pseudahrensia</taxon>
    </lineage>
</organism>
<keyword evidence="3" id="KW-1185">Reference proteome</keyword>
<evidence type="ECO:0000313" key="3">
    <source>
        <dbReference type="Proteomes" id="UP001597101"/>
    </source>
</evidence>
<sequence>MQRGKKGNIPRHIGRAKSGLNSKLQALSNNECKPIVMVLTAGQVSDHIVAKTIYHGLPNAKTLIGDKEYNSDEFPAALKTKGMASCIPPRAKRNNPAKCREPI</sequence>
<dbReference type="Pfam" id="PF01609">
    <property type="entry name" value="DDE_Tnp_1"/>
    <property type="match status" value="1"/>
</dbReference>
<feature type="domain" description="Transposase IS4-like" evidence="1">
    <location>
        <begin position="15"/>
        <end position="91"/>
    </location>
</feature>
<evidence type="ECO:0000259" key="1">
    <source>
        <dbReference type="Pfam" id="PF01609"/>
    </source>
</evidence>
<dbReference type="InterPro" id="IPR002559">
    <property type="entry name" value="Transposase_11"/>
</dbReference>
<protein>
    <submittedName>
        <fullName evidence="2">Transposase</fullName>
    </submittedName>
</protein>
<name>A0ABW3FGK1_9HYPH</name>
<dbReference type="EMBL" id="JBHTJV010000009">
    <property type="protein sequence ID" value="MFD0916873.1"/>
    <property type="molecule type" value="Genomic_DNA"/>
</dbReference>
<accession>A0ABW3FGK1</accession>
<proteinExistence type="predicted"/>